<dbReference type="SMART" id="SM00717">
    <property type="entry name" value="SANT"/>
    <property type="match status" value="4"/>
</dbReference>
<keyword evidence="1" id="KW-0805">Transcription regulation</keyword>
<dbReference type="Pfam" id="PF00249">
    <property type="entry name" value="Myb_DNA-binding"/>
    <property type="match status" value="2"/>
</dbReference>
<evidence type="ECO:0000256" key="2">
    <source>
        <dbReference type="ARBA" id="ARBA00023125"/>
    </source>
</evidence>
<dbReference type="PROSITE" id="PS51294">
    <property type="entry name" value="HTH_MYB"/>
    <property type="match status" value="2"/>
</dbReference>
<feature type="domain" description="HTH myb-type" evidence="8">
    <location>
        <begin position="291"/>
        <end position="345"/>
    </location>
</feature>
<organism evidence="9 10">
    <name type="scientific">Dissophora globulifera</name>
    <dbReference type="NCBI Taxonomy" id="979702"/>
    <lineage>
        <taxon>Eukaryota</taxon>
        <taxon>Fungi</taxon>
        <taxon>Fungi incertae sedis</taxon>
        <taxon>Mucoromycota</taxon>
        <taxon>Mortierellomycotina</taxon>
        <taxon>Mortierellomycetes</taxon>
        <taxon>Mortierellales</taxon>
        <taxon>Mortierellaceae</taxon>
        <taxon>Dissophora</taxon>
    </lineage>
</organism>
<keyword evidence="2" id="KW-0238">DNA-binding</keyword>
<dbReference type="Gene3D" id="1.10.10.60">
    <property type="entry name" value="Homeodomain-like"/>
    <property type="match status" value="3"/>
</dbReference>
<feature type="domain" description="Myb-like" evidence="6">
    <location>
        <begin position="240"/>
        <end position="291"/>
    </location>
</feature>
<evidence type="ECO:0000313" key="9">
    <source>
        <dbReference type="EMBL" id="KAG0322649.1"/>
    </source>
</evidence>
<dbReference type="PANTHER" id="PTHR46621">
    <property type="entry name" value="SNRNA-ACTIVATING PROTEIN COMPLEX SUBUNIT 4"/>
    <property type="match status" value="1"/>
</dbReference>
<dbReference type="PROSITE" id="PS51293">
    <property type="entry name" value="SANT"/>
    <property type="match status" value="1"/>
</dbReference>
<keyword evidence="10" id="KW-1185">Reference proteome</keyword>
<reference evidence="9" key="1">
    <citation type="journal article" date="2020" name="Fungal Divers.">
        <title>Resolving the Mortierellaceae phylogeny through synthesis of multi-gene phylogenetics and phylogenomics.</title>
        <authorList>
            <person name="Vandepol N."/>
            <person name="Liber J."/>
            <person name="Desiro A."/>
            <person name="Na H."/>
            <person name="Kennedy M."/>
            <person name="Barry K."/>
            <person name="Grigoriev I.V."/>
            <person name="Miller A.N."/>
            <person name="O'Donnell K."/>
            <person name="Stajich J.E."/>
            <person name="Bonito G."/>
        </authorList>
    </citation>
    <scope>NUCLEOTIDE SEQUENCE</scope>
    <source>
        <strain evidence="9">REB-010B</strain>
    </source>
</reference>
<dbReference type="EMBL" id="JAAAIP010000205">
    <property type="protein sequence ID" value="KAG0322649.1"/>
    <property type="molecule type" value="Genomic_DNA"/>
</dbReference>
<dbReference type="InterPro" id="IPR017884">
    <property type="entry name" value="SANT_dom"/>
</dbReference>
<evidence type="ECO:0000256" key="1">
    <source>
        <dbReference type="ARBA" id="ARBA00023015"/>
    </source>
</evidence>
<evidence type="ECO:0000256" key="5">
    <source>
        <dbReference type="SAM" id="MobiDB-lite"/>
    </source>
</evidence>
<dbReference type="InterPro" id="IPR017930">
    <property type="entry name" value="Myb_dom"/>
</dbReference>
<dbReference type="SUPFAM" id="SSF46689">
    <property type="entry name" value="Homeodomain-like"/>
    <property type="match status" value="2"/>
</dbReference>
<protein>
    <submittedName>
        <fullName evidence="9">DNA binding transcription coactivator transcription factor</fullName>
    </submittedName>
</protein>
<evidence type="ECO:0000256" key="4">
    <source>
        <dbReference type="ARBA" id="ARBA00023242"/>
    </source>
</evidence>
<dbReference type="Proteomes" id="UP000738325">
    <property type="component" value="Unassembled WGS sequence"/>
</dbReference>
<feature type="domain" description="Myb-like" evidence="6">
    <location>
        <begin position="179"/>
        <end position="234"/>
    </location>
</feature>
<keyword evidence="3" id="KW-0804">Transcription</keyword>
<dbReference type="InterPro" id="IPR009057">
    <property type="entry name" value="Homeodomain-like_sf"/>
</dbReference>
<evidence type="ECO:0000259" key="8">
    <source>
        <dbReference type="PROSITE" id="PS51294"/>
    </source>
</evidence>
<dbReference type="GO" id="GO:0001006">
    <property type="term" value="F:RNA polymerase III type 3 promoter sequence-specific DNA binding"/>
    <property type="evidence" value="ECO:0007669"/>
    <property type="project" value="TreeGrafter"/>
</dbReference>
<dbReference type="OrthoDB" id="2143914at2759"/>
<evidence type="ECO:0000313" key="10">
    <source>
        <dbReference type="Proteomes" id="UP000738325"/>
    </source>
</evidence>
<dbReference type="GO" id="GO:0042796">
    <property type="term" value="P:snRNA transcription by RNA polymerase III"/>
    <property type="evidence" value="ECO:0007669"/>
    <property type="project" value="TreeGrafter"/>
</dbReference>
<feature type="compositionally biased region" description="Low complexity" evidence="5">
    <location>
        <begin position="102"/>
        <end position="120"/>
    </location>
</feature>
<evidence type="ECO:0000256" key="3">
    <source>
        <dbReference type="ARBA" id="ARBA00023163"/>
    </source>
</evidence>
<dbReference type="InterPro" id="IPR001005">
    <property type="entry name" value="SANT/Myb"/>
</dbReference>
<sequence>MLRFYGATKPCTFVAVLGGGPRVGDSLISHAYYTTIVNRTVACLDSFQRVSAGSIARTAAPTLRSRFGIQCHHRYRYATKSSIVPPAAASAATTSIARARTGAISSNNNNSTSTSSSGSDDSTKTPWTRDDDRMLATLRRKKFDAEQLALYMPHHSAATIAARMRELEDLTRQKPTFQRWTPDDDEQLAKAVKEFGISNWNEISEVYFSGQSGSEAGGQRRSARSCQIRWKFLHPDTAGSQAFHKGPWSAAEVELFQELVDPSGANQWEEISRALGTRSAIQCHSQFKTVMHSGVKGKWTEDEVDRLVEAHGMFGNDWQQVARHVETRAPGQVRQKWNQFSEDVRDRLRRRRGIQAEINPKSTNEGP</sequence>
<feature type="domain" description="SANT" evidence="7">
    <location>
        <begin position="294"/>
        <end position="345"/>
    </location>
</feature>
<feature type="domain" description="HTH myb-type" evidence="8">
    <location>
        <begin position="240"/>
        <end position="283"/>
    </location>
</feature>
<gene>
    <name evidence="9" type="primary">MYB3R1_2</name>
    <name evidence="9" type="ORF">BGZ99_003196</name>
</gene>
<dbReference type="GO" id="GO:0019185">
    <property type="term" value="C:snRNA-activating protein complex"/>
    <property type="evidence" value="ECO:0007669"/>
    <property type="project" value="TreeGrafter"/>
</dbReference>
<dbReference type="CDD" id="cd00167">
    <property type="entry name" value="SANT"/>
    <property type="match status" value="3"/>
</dbReference>
<comment type="caution">
    <text evidence="9">The sequence shown here is derived from an EMBL/GenBank/DDBJ whole genome shotgun (WGS) entry which is preliminary data.</text>
</comment>
<proteinExistence type="predicted"/>
<dbReference type="PANTHER" id="PTHR46621:SF1">
    <property type="entry name" value="SNRNA-ACTIVATING PROTEIN COMPLEX SUBUNIT 4"/>
    <property type="match status" value="1"/>
</dbReference>
<dbReference type="PROSITE" id="PS50090">
    <property type="entry name" value="MYB_LIKE"/>
    <property type="match status" value="3"/>
</dbReference>
<feature type="region of interest" description="Disordered" evidence="5">
    <location>
        <begin position="102"/>
        <end position="128"/>
    </location>
</feature>
<dbReference type="InterPro" id="IPR051575">
    <property type="entry name" value="Myb-like_DNA-bd"/>
</dbReference>
<dbReference type="AlphaFoldDB" id="A0A9P6UWQ1"/>
<evidence type="ECO:0000259" key="6">
    <source>
        <dbReference type="PROSITE" id="PS50090"/>
    </source>
</evidence>
<name>A0A9P6UWQ1_9FUNG</name>
<keyword evidence="4" id="KW-0539">Nucleus</keyword>
<dbReference type="Pfam" id="PF13921">
    <property type="entry name" value="Myb_DNA-bind_6"/>
    <property type="match status" value="1"/>
</dbReference>
<dbReference type="GO" id="GO:0000978">
    <property type="term" value="F:RNA polymerase II cis-regulatory region sequence-specific DNA binding"/>
    <property type="evidence" value="ECO:0007669"/>
    <property type="project" value="TreeGrafter"/>
</dbReference>
<evidence type="ECO:0000259" key="7">
    <source>
        <dbReference type="PROSITE" id="PS51293"/>
    </source>
</evidence>
<accession>A0A9P6UWQ1</accession>
<dbReference type="GO" id="GO:0042795">
    <property type="term" value="P:snRNA transcription by RNA polymerase II"/>
    <property type="evidence" value="ECO:0007669"/>
    <property type="project" value="TreeGrafter"/>
</dbReference>
<feature type="domain" description="Myb-like" evidence="6">
    <location>
        <begin position="296"/>
        <end position="341"/>
    </location>
</feature>